<keyword evidence="4" id="KW-1185">Reference proteome</keyword>
<gene>
    <name evidence="3" type="ORF">CDAR_549521</name>
</gene>
<dbReference type="EMBL" id="BPLQ01012571">
    <property type="protein sequence ID" value="GIY66256.1"/>
    <property type="molecule type" value="Genomic_DNA"/>
</dbReference>
<dbReference type="InterPro" id="IPR009057">
    <property type="entry name" value="Homeodomain-like_sf"/>
</dbReference>
<sequence length="110" mass="12157">MTALIQNLTSKPKPKFPEPYARSFAKTEPCTRDNAKLITTYGHCSAIGPEISLRILAGVVKPAGGEMSEHHRLDEGMRWRIVGRLEAGRSQAQVARELDITPSVISNLWS</sequence>
<dbReference type="GO" id="GO:0005634">
    <property type="term" value="C:nucleus"/>
    <property type="evidence" value="ECO:0007669"/>
    <property type="project" value="UniProtKB-SubCell"/>
</dbReference>
<name>A0AAV4V8J7_9ARAC</name>
<dbReference type="InterPro" id="IPR001387">
    <property type="entry name" value="Cro/C1-type_HTH"/>
</dbReference>
<dbReference type="SUPFAM" id="SSF46689">
    <property type="entry name" value="Homeodomain-like"/>
    <property type="match status" value="1"/>
</dbReference>
<protein>
    <submittedName>
        <fullName evidence="3">Uncharacterized protein</fullName>
    </submittedName>
</protein>
<evidence type="ECO:0000313" key="4">
    <source>
        <dbReference type="Proteomes" id="UP001054837"/>
    </source>
</evidence>
<dbReference type="AlphaFoldDB" id="A0AAV4V8J7"/>
<proteinExistence type="predicted"/>
<feature type="region of interest" description="Disordered" evidence="2">
    <location>
        <begin position="1"/>
        <end position="20"/>
    </location>
</feature>
<organism evidence="3 4">
    <name type="scientific">Caerostris darwini</name>
    <dbReference type="NCBI Taxonomy" id="1538125"/>
    <lineage>
        <taxon>Eukaryota</taxon>
        <taxon>Metazoa</taxon>
        <taxon>Ecdysozoa</taxon>
        <taxon>Arthropoda</taxon>
        <taxon>Chelicerata</taxon>
        <taxon>Arachnida</taxon>
        <taxon>Araneae</taxon>
        <taxon>Araneomorphae</taxon>
        <taxon>Entelegynae</taxon>
        <taxon>Araneoidea</taxon>
        <taxon>Araneidae</taxon>
        <taxon>Caerostris</taxon>
    </lineage>
</organism>
<evidence type="ECO:0000256" key="2">
    <source>
        <dbReference type="SAM" id="MobiDB-lite"/>
    </source>
</evidence>
<dbReference type="Proteomes" id="UP001054837">
    <property type="component" value="Unassembled WGS sequence"/>
</dbReference>
<evidence type="ECO:0000256" key="1">
    <source>
        <dbReference type="ARBA" id="ARBA00004123"/>
    </source>
</evidence>
<feature type="compositionally biased region" description="Polar residues" evidence="2">
    <location>
        <begin position="1"/>
        <end position="10"/>
    </location>
</feature>
<evidence type="ECO:0000313" key="3">
    <source>
        <dbReference type="EMBL" id="GIY66256.1"/>
    </source>
</evidence>
<comment type="caution">
    <text evidence="3">The sequence shown here is derived from an EMBL/GenBank/DDBJ whole genome shotgun (WGS) entry which is preliminary data.</text>
</comment>
<dbReference type="CDD" id="cd00093">
    <property type="entry name" value="HTH_XRE"/>
    <property type="match status" value="1"/>
</dbReference>
<accession>A0AAV4V8J7</accession>
<reference evidence="3 4" key="1">
    <citation type="submission" date="2021-06" db="EMBL/GenBank/DDBJ databases">
        <title>Caerostris darwini draft genome.</title>
        <authorList>
            <person name="Kono N."/>
            <person name="Arakawa K."/>
        </authorList>
    </citation>
    <scope>NUCLEOTIDE SEQUENCE [LARGE SCALE GENOMIC DNA]</scope>
</reference>
<comment type="subcellular location">
    <subcellularLocation>
        <location evidence="1">Nucleus</location>
    </subcellularLocation>
</comment>